<dbReference type="Gene3D" id="3.30.40.10">
    <property type="entry name" value="Zinc/RING finger domain, C3HC4 (zinc finger)"/>
    <property type="match status" value="1"/>
</dbReference>
<keyword evidence="9" id="KW-0597">Phosphoprotein</keyword>
<dbReference type="SUPFAM" id="SSF49899">
    <property type="entry name" value="Concanavalin A-like lectins/glucanases"/>
    <property type="match status" value="1"/>
</dbReference>
<keyword evidence="12" id="KW-0479">Metal-binding</keyword>
<dbReference type="Pfam" id="PF00643">
    <property type="entry name" value="zf-B_box"/>
    <property type="match status" value="1"/>
</dbReference>
<dbReference type="InterPro" id="IPR013083">
    <property type="entry name" value="Znf_RING/FYVE/PHD"/>
</dbReference>
<dbReference type="InterPro" id="IPR043136">
    <property type="entry name" value="B30.2/SPRY_sf"/>
</dbReference>
<gene>
    <name evidence="30" type="primary">TRIM22</name>
</gene>
<dbReference type="GO" id="GO:0070534">
    <property type="term" value="P:protein K63-linked ubiquitination"/>
    <property type="evidence" value="ECO:0007669"/>
    <property type="project" value="Ensembl"/>
</dbReference>
<keyword evidence="16" id="KW-0832">Ubl conjugation</keyword>
<evidence type="ECO:0000256" key="2">
    <source>
        <dbReference type="ARBA" id="ARBA00004123"/>
    </source>
</evidence>
<reference evidence="30" key="3">
    <citation type="submission" date="2025-09" db="UniProtKB">
        <authorList>
            <consortium name="Ensembl"/>
        </authorList>
    </citation>
    <scope>IDENTIFICATION</scope>
</reference>
<accession>A0A0D9QWA3</accession>
<keyword evidence="20 26" id="KW-0175">Coiled coil</keyword>
<dbReference type="InterPro" id="IPR003879">
    <property type="entry name" value="Butyrophylin_SPRY"/>
</dbReference>
<comment type="subcellular location">
    <subcellularLocation>
        <location evidence="3">Cytoplasm</location>
    </subcellularLocation>
    <subcellularLocation>
        <location evidence="2">Nucleus</location>
    </subcellularLocation>
</comment>
<keyword evidence="15" id="KW-0862">Zinc</keyword>
<dbReference type="EC" id="2.3.2.27" evidence="6"/>
<dbReference type="GO" id="GO:0140374">
    <property type="term" value="P:antiviral innate immune response"/>
    <property type="evidence" value="ECO:0007669"/>
    <property type="project" value="Ensembl"/>
</dbReference>
<evidence type="ECO:0000256" key="19">
    <source>
        <dbReference type="ARBA" id="ARBA00023006"/>
    </source>
</evidence>
<feature type="domain" description="B box-type" evidence="28">
    <location>
        <begin position="92"/>
        <end position="133"/>
    </location>
</feature>
<keyword evidence="13 25" id="KW-0863">Zinc-finger</keyword>
<dbReference type="GO" id="GO:0043123">
    <property type="term" value="P:positive regulation of canonical NF-kappaB signal transduction"/>
    <property type="evidence" value="ECO:0007669"/>
    <property type="project" value="Ensembl"/>
</dbReference>
<evidence type="ECO:0000256" key="6">
    <source>
        <dbReference type="ARBA" id="ARBA00012483"/>
    </source>
</evidence>
<keyword evidence="31" id="KW-1185">Reference proteome</keyword>
<keyword evidence="22" id="KW-0539">Nucleus</keyword>
<dbReference type="GO" id="GO:0019901">
    <property type="term" value="F:protein kinase binding"/>
    <property type="evidence" value="ECO:0007669"/>
    <property type="project" value="Ensembl"/>
</dbReference>
<keyword evidence="19" id="KW-0072">Autophagy</keyword>
<dbReference type="PROSITE" id="PS50089">
    <property type="entry name" value="ZF_RING_2"/>
    <property type="match status" value="1"/>
</dbReference>
<dbReference type="InterPro" id="IPR027370">
    <property type="entry name" value="Znf-RING_euk"/>
</dbReference>
<dbReference type="eggNOG" id="KOG2177">
    <property type="taxonomic scope" value="Eukaryota"/>
</dbReference>
<evidence type="ECO:0000256" key="15">
    <source>
        <dbReference type="ARBA" id="ARBA00022833"/>
    </source>
</evidence>
<evidence type="ECO:0000256" key="25">
    <source>
        <dbReference type="PROSITE-ProRule" id="PRU00024"/>
    </source>
</evidence>
<evidence type="ECO:0000256" key="7">
    <source>
        <dbReference type="ARBA" id="ARBA00014825"/>
    </source>
</evidence>
<evidence type="ECO:0000256" key="5">
    <source>
        <dbReference type="ARBA" id="ARBA00008518"/>
    </source>
</evidence>
<evidence type="ECO:0000256" key="20">
    <source>
        <dbReference type="ARBA" id="ARBA00023054"/>
    </source>
</evidence>
<dbReference type="Pfam" id="PF00622">
    <property type="entry name" value="SPRY"/>
    <property type="match status" value="1"/>
</dbReference>
<keyword evidence="18" id="KW-0007">Acetylation</keyword>
<dbReference type="CTD" id="10346"/>
<dbReference type="GO" id="GO:0032880">
    <property type="term" value="P:regulation of protein localization"/>
    <property type="evidence" value="ECO:0007669"/>
    <property type="project" value="Ensembl"/>
</dbReference>
<dbReference type="GO" id="GO:0003713">
    <property type="term" value="F:transcription coactivator activity"/>
    <property type="evidence" value="ECO:0007669"/>
    <property type="project" value="Ensembl"/>
</dbReference>
<dbReference type="UniPathway" id="UPA00143"/>
<dbReference type="InterPro" id="IPR001841">
    <property type="entry name" value="Znf_RING"/>
</dbReference>
<dbReference type="Pfam" id="PF13445">
    <property type="entry name" value="zf-RING_UBOX"/>
    <property type="match status" value="1"/>
</dbReference>
<dbReference type="PANTHER" id="PTHR24103">
    <property type="entry name" value="E3 UBIQUITIN-PROTEIN LIGASE TRIM"/>
    <property type="match status" value="1"/>
</dbReference>
<reference evidence="30" key="2">
    <citation type="submission" date="2025-08" db="UniProtKB">
        <authorList>
            <consortium name="Ensembl"/>
        </authorList>
    </citation>
    <scope>IDENTIFICATION</scope>
</reference>
<evidence type="ECO:0000256" key="3">
    <source>
        <dbReference type="ARBA" id="ARBA00004496"/>
    </source>
</evidence>
<feature type="domain" description="B30.2/SPRY" evidence="29">
    <location>
        <begin position="282"/>
        <end position="498"/>
    </location>
</feature>
<name>A0A0D9QWA3_CHLSB</name>
<dbReference type="SUPFAM" id="SSF57850">
    <property type="entry name" value="RING/U-box"/>
    <property type="match status" value="1"/>
</dbReference>
<dbReference type="Gene3D" id="2.60.120.920">
    <property type="match status" value="1"/>
</dbReference>
<comment type="pathway">
    <text evidence="4">Protein modification; protein ubiquitination.</text>
</comment>
<evidence type="ECO:0000256" key="1">
    <source>
        <dbReference type="ARBA" id="ARBA00000900"/>
    </source>
</evidence>
<evidence type="ECO:0000256" key="13">
    <source>
        <dbReference type="ARBA" id="ARBA00022771"/>
    </source>
</evidence>
<evidence type="ECO:0000256" key="9">
    <source>
        <dbReference type="ARBA" id="ARBA00022553"/>
    </source>
</evidence>
<dbReference type="FunFam" id="2.60.120.920:FF:000023">
    <property type="entry name" value="Tripartite motif-containing 5 (Predicted)"/>
    <property type="match status" value="1"/>
</dbReference>
<dbReference type="SMART" id="SM00449">
    <property type="entry name" value="SPRY"/>
    <property type="match status" value="1"/>
</dbReference>
<dbReference type="InterPro" id="IPR050143">
    <property type="entry name" value="TRIM/RBCC"/>
</dbReference>
<dbReference type="Gene3D" id="3.30.160.60">
    <property type="entry name" value="Classic Zinc Finger"/>
    <property type="match status" value="1"/>
</dbReference>
<evidence type="ECO:0000259" key="29">
    <source>
        <dbReference type="PROSITE" id="PS50188"/>
    </source>
</evidence>
<evidence type="ECO:0000256" key="17">
    <source>
        <dbReference type="ARBA" id="ARBA00022859"/>
    </source>
</evidence>
<dbReference type="EMBL" id="AQIB01134247">
    <property type="status" value="NOT_ANNOTATED_CDS"/>
    <property type="molecule type" value="Genomic_DNA"/>
</dbReference>
<comment type="similarity">
    <text evidence="5">Belongs to the TRIM/RBCC family.</text>
</comment>
<keyword evidence="8" id="KW-0963">Cytoplasm</keyword>
<keyword evidence="10" id="KW-0399">Innate immunity</keyword>
<evidence type="ECO:0000256" key="18">
    <source>
        <dbReference type="ARBA" id="ARBA00022990"/>
    </source>
</evidence>
<evidence type="ECO:0000313" key="30">
    <source>
        <dbReference type="Ensembl" id="ENSCSAP00000000642.1"/>
    </source>
</evidence>
<dbReference type="GeneTree" id="ENSGT00940000163787"/>
<evidence type="ECO:0000256" key="26">
    <source>
        <dbReference type="SAM" id="Coils"/>
    </source>
</evidence>
<feature type="domain" description="RING-type" evidence="27">
    <location>
        <begin position="15"/>
        <end position="60"/>
    </location>
</feature>
<dbReference type="InterPro" id="IPR001870">
    <property type="entry name" value="B30.2/SPRY"/>
</dbReference>
<evidence type="ECO:0000256" key="8">
    <source>
        <dbReference type="ARBA" id="ARBA00022490"/>
    </source>
</evidence>
<protein>
    <recommendedName>
        <fullName evidence="7">Tripartite motif-containing protein 5</fullName>
        <ecNumber evidence="6">2.3.2.27</ecNumber>
    </recommendedName>
    <alternativeName>
        <fullName evidence="24">RING-type E3 ubiquitin transferase TRIM5</fullName>
    </alternativeName>
    <alternativeName>
        <fullName evidence="23">TRIM5alpha</fullName>
    </alternativeName>
</protein>
<dbReference type="InterPro" id="IPR013320">
    <property type="entry name" value="ConA-like_dom_sf"/>
</dbReference>
<comment type="catalytic activity">
    <reaction evidence="1">
        <text>S-ubiquitinyl-[E2 ubiquitin-conjugating enzyme]-L-cysteine + [acceptor protein]-L-lysine = [E2 ubiquitin-conjugating enzyme]-L-cysteine + N(6)-ubiquitinyl-[acceptor protein]-L-lysine.</text>
        <dbReference type="EC" id="2.3.2.27"/>
    </reaction>
</comment>
<dbReference type="PROSITE" id="PS50119">
    <property type="entry name" value="ZF_BBOX"/>
    <property type="match status" value="1"/>
</dbReference>
<evidence type="ECO:0000256" key="16">
    <source>
        <dbReference type="ARBA" id="ARBA00022843"/>
    </source>
</evidence>
<dbReference type="InterPro" id="IPR003877">
    <property type="entry name" value="SPRY_dom"/>
</dbReference>
<feature type="coiled-coil region" evidence="26">
    <location>
        <begin position="134"/>
        <end position="171"/>
    </location>
</feature>
<dbReference type="SMART" id="SM00336">
    <property type="entry name" value="BBOX"/>
    <property type="match status" value="1"/>
</dbReference>
<dbReference type="FunFam" id="3.30.40.10:FF:000144">
    <property type="entry name" value="Tripartite motif-containing 5 (Predicted)"/>
    <property type="match status" value="1"/>
</dbReference>
<evidence type="ECO:0000256" key="22">
    <source>
        <dbReference type="ARBA" id="ARBA00023242"/>
    </source>
</evidence>
<keyword evidence="17" id="KW-0391">Immunity</keyword>
<evidence type="ECO:0000256" key="14">
    <source>
        <dbReference type="ARBA" id="ARBA00022786"/>
    </source>
</evidence>
<dbReference type="BioGRID-ORCS" id="103247880">
    <property type="hits" value="0 hits in 9 CRISPR screens"/>
</dbReference>
<dbReference type="GO" id="GO:0061630">
    <property type="term" value="F:ubiquitin protein ligase activity"/>
    <property type="evidence" value="ECO:0007669"/>
    <property type="project" value="UniProtKB-EC"/>
</dbReference>
<dbReference type="GO" id="GO:0042802">
    <property type="term" value="F:identical protein binding"/>
    <property type="evidence" value="ECO:0007669"/>
    <property type="project" value="Ensembl"/>
</dbReference>
<evidence type="ECO:0000256" key="24">
    <source>
        <dbReference type="ARBA" id="ARBA00033283"/>
    </source>
</evidence>
<evidence type="ECO:0000256" key="23">
    <source>
        <dbReference type="ARBA" id="ARBA00032496"/>
    </source>
</evidence>
<dbReference type="GO" id="GO:0008270">
    <property type="term" value="F:zinc ion binding"/>
    <property type="evidence" value="ECO:0007669"/>
    <property type="project" value="UniProtKB-KW"/>
</dbReference>
<dbReference type="GO" id="GO:0005794">
    <property type="term" value="C:Golgi apparatus"/>
    <property type="evidence" value="ECO:0007669"/>
    <property type="project" value="Ensembl"/>
</dbReference>
<proteinExistence type="inferred from homology"/>
<dbReference type="STRING" id="60711.ENSCSAP00000000642"/>
<dbReference type="Ensembl" id="ENSCSAT00000002322.1">
    <property type="protein sequence ID" value="ENSCSAP00000000642.1"/>
    <property type="gene ID" value="ENSCSAG00000004294.1"/>
</dbReference>
<dbReference type="GO" id="GO:0016604">
    <property type="term" value="C:nuclear body"/>
    <property type="evidence" value="ECO:0007669"/>
    <property type="project" value="Ensembl"/>
</dbReference>
<keyword evidence="21" id="KW-0051">Antiviral defense</keyword>
<dbReference type="InterPro" id="IPR000315">
    <property type="entry name" value="Znf_B-box"/>
</dbReference>
<dbReference type="SMART" id="SM00184">
    <property type="entry name" value="RING"/>
    <property type="match status" value="1"/>
</dbReference>
<dbReference type="GeneID" id="103247880"/>
<dbReference type="Proteomes" id="UP000029965">
    <property type="component" value="Chromosome 1"/>
</dbReference>
<dbReference type="GO" id="GO:0006914">
    <property type="term" value="P:autophagy"/>
    <property type="evidence" value="ECO:0007669"/>
    <property type="project" value="UniProtKB-KW"/>
</dbReference>
<dbReference type="SUPFAM" id="SSF57845">
    <property type="entry name" value="B-box zinc-binding domain"/>
    <property type="match status" value="1"/>
</dbReference>
<dbReference type="AlphaFoldDB" id="A0A0D9QWA3"/>
<organism evidence="30 31">
    <name type="scientific">Chlorocebus sabaeus</name>
    <name type="common">Green monkey</name>
    <name type="synonym">Simia sabaea</name>
    <dbReference type="NCBI Taxonomy" id="60711"/>
    <lineage>
        <taxon>Eukaryota</taxon>
        <taxon>Metazoa</taxon>
        <taxon>Chordata</taxon>
        <taxon>Craniata</taxon>
        <taxon>Vertebrata</taxon>
        <taxon>Euteleostomi</taxon>
        <taxon>Mammalia</taxon>
        <taxon>Eutheria</taxon>
        <taxon>Euarchontoglires</taxon>
        <taxon>Primates</taxon>
        <taxon>Haplorrhini</taxon>
        <taxon>Catarrhini</taxon>
        <taxon>Cercopithecidae</taxon>
        <taxon>Cercopithecinae</taxon>
        <taxon>Chlorocebus</taxon>
    </lineage>
</organism>
<keyword evidence="11" id="KW-0808">Transferase</keyword>
<evidence type="ECO:0000313" key="31">
    <source>
        <dbReference type="Proteomes" id="UP000029965"/>
    </source>
</evidence>
<evidence type="ECO:0000256" key="12">
    <source>
        <dbReference type="ARBA" id="ARBA00022723"/>
    </source>
</evidence>
<dbReference type="PRINTS" id="PR01407">
    <property type="entry name" value="BUTYPHLNCDUF"/>
</dbReference>
<dbReference type="PROSITE" id="PS50188">
    <property type="entry name" value="B302_SPRY"/>
    <property type="match status" value="1"/>
</dbReference>
<dbReference type="InterPro" id="IPR017907">
    <property type="entry name" value="Znf_RING_CS"/>
</dbReference>
<evidence type="ECO:0000256" key="4">
    <source>
        <dbReference type="ARBA" id="ARBA00004906"/>
    </source>
</evidence>
<dbReference type="PROSITE" id="PS00518">
    <property type="entry name" value="ZF_RING_1"/>
    <property type="match status" value="1"/>
</dbReference>
<sequence>MDSSVKVDIEKEVTCPICLELLTEPLSLDCGHSFCQACITPNSRESMIGQEGERSCPVCQTSYQPGNLRPNRHLANIVERVKEVKMSPQEGQKRDICEHHGKKLQIFCKEDGKVICWVCELSQEHQGHQTFRINEVVKECQEKLQAALQKLTKEDQEAEKLEDDIRQERTIWKNYIQIERQKILKGFNEMRVILDSEEQRELQKLEEGEVNVLDNLAAASNQLVQQRQDASKLISDLRRRLRGSSVEMLQDVIDVMKRSENWTLKKPKPVSKKLKSVFRAPDLSRMLQVHKELTDVQCYWVDVMLNPNSAISNVAVSVDQRQVATVRTFTFKNSNPRDFSTFGVLGCQYFSSGKYYWEVDVSGKIAWILGVHSKISNPNKRKSSGFVFDPSVNDANVYSKYRPQYGYWVIGLQNTCEYNAFEDSSSADPKVLTLFMAVPPCRVGVFLNYEAGIVSFFNVTNHGALIYKFSGCRFSQPAYPYFNPWNCQVPMTLCQPSS</sequence>
<evidence type="ECO:0000256" key="10">
    <source>
        <dbReference type="ARBA" id="ARBA00022588"/>
    </source>
</evidence>
<evidence type="ECO:0000256" key="11">
    <source>
        <dbReference type="ARBA" id="ARBA00022679"/>
    </source>
</evidence>
<dbReference type="CDD" id="cd19761">
    <property type="entry name" value="Bbox2_TRIM5-like"/>
    <property type="match status" value="1"/>
</dbReference>
<evidence type="ECO:0000259" key="27">
    <source>
        <dbReference type="PROSITE" id="PS50089"/>
    </source>
</evidence>
<keyword evidence="14" id="KW-0833">Ubl conjugation pathway</keyword>
<dbReference type="FunFam" id="3.30.160.60:FF:000386">
    <property type="entry name" value="Tripartite motif-containing 5 (Predicted)"/>
    <property type="match status" value="1"/>
</dbReference>
<dbReference type="Bgee" id="ENSCSAG00000004294">
    <property type="expression patterns" value="Expressed in blood and 7 other cell types or tissues"/>
</dbReference>
<evidence type="ECO:0000259" key="28">
    <source>
        <dbReference type="PROSITE" id="PS50119"/>
    </source>
</evidence>
<dbReference type="GO" id="GO:0002230">
    <property type="term" value="P:positive regulation of defense response to virus by host"/>
    <property type="evidence" value="ECO:0007669"/>
    <property type="project" value="Ensembl"/>
</dbReference>
<dbReference type="GO" id="GO:0010508">
    <property type="term" value="P:positive regulation of autophagy"/>
    <property type="evidence" value="ECO:0007669"/>
    <property type="project" value="Ensembl"/>
</dbReference>
<dbReference type="KEGG" id="csab:103247880"/>
<dbReference type="CDD" id="cd16591">
    <property type="entry name" value="RING-HC_TRIM5-like_C-IV"/>
    <property type="match status" value="1"/>
</dbReference>
<evidence type="ECO:0000256" key="21">
    <source>
        <dbReference type="ARBA" id="ARBA00023118"/>
    </source>
</evidence>
<reference evidence="30 31" key="1">
    <citation type="submission" date="2014-03" db="EMBL/GenBank/DDBJ databases">
        <authorList>
            <person name="Warren W."/>
            <person name="Wilson R.K."/>
        </authorList>
    </citation>
    <scope>NUCLEOTIDE SEQUENCE</scope>
</reference>
<dbReference type="OMA" id="TWKNHMQ"/>